<name>A0AAD6YK50_9AGAR</name>
<organism evidence="1 2">
    <name type="scientific">Mycena pura</name>
    <dbReference type="NCBI Taxonomy" id="153505"/>
    <lineage>
        <taxon>Eukaryota</taxon>
        <taxon>Fungi</taxon>
        <taxon>Dikarya</taxon>
        <taxon>Basidiomycota</taxon>
        <taxon>Agaricomycotina</taxon>
        <taxon>Agaricomycetes</taxon>
        <taxon>Agaricomycetidae</taxon>
        <taxon>Agaricales</taxon>
        <taxon>Marasmiineae</taxon>
        <taxon>Mycenaceae</taxon>
        <taxon>Mycena</taxon>
    </lineage>
</organism>
<sequence length="182" mass="19927">MESNTNIVDKASVLDASQYPNALKPIAWCCQFFQDLPGEQSEPQLWAGTPYYEDFAALIRAGIAEGWVAQTEIDGRSSAATRFFSITTVYMDGNASPGAEDDVLRGQYWHAHPYGEITCVITLDKAELRGMHGWQGAGWTSPAAGTHHFPETRGGALVALFFLPAGRISYNARPEMPQPVMT</sequence>
<keyword evidence="1" id="KW-0456">Lyase</keyword>
<comment type="caution">
    <text evidence="1">The sequence shown here is derived from an EMBL/GenBank/DDBJ whole genome shotgun (WGS) entry which is preliminary data.</text>
</comment>
<proteinExistence type="predicted"/>
<dbReference type="GO" id="GO:0016829">
    <property type="term" value="F:lyase activity"/>
    <property type="evidence" value="ECO:0007669"/>
    <property type="project" value="UniProtKB-KW"/>
</dbReference>
<dbReference type="AlphaFoldDB" id="A0AAD6YK50"/>
<evidence type="ECO:0000313" key="1">
    <source>
        <dbReference type="EMBL" id="KAJ7221289.1"/>
    </source>
</evidence>
<reference evidence="1" key="1">
    <citation type="submission" date="2023-03" db="EMBL/GenBank/DDBJ databases">
        <title>Massive genome expansion in bonnet fungi (Mycena s.s.) driven by repeated elements and novel gene families across ecological guilds.</title>
        <authorList>
            <consortium name="Lawrence Berkeley National Laboratory"/>
            <person name="Harder C.B."/>
            <person name="Miyauchi S."/>
            <person name="Viragh M."/>
            <person name="Kuo A."/>
            <person name="Thoen E."/>
            <person name="Andreopoulos B."/>
            <person name="Lu D."/>
            <person name="Skrede I."/>
            <person name="Drula E."/>
            <person name="Henrissat B."/>
            <person name="Morin E."/>
            <person name="Kohler A."/>
            <person name="Barry K."/>
            <person name="LaButti K."/>
            <person name="Morin E."/>
            <person name="Salamov A."/>
            <person name="Lipzen A."/>
            <person name="Mereny Z."/>
            <person name="Hegedus B."/>
            <person name="Baldrian P."/>
            <person name="Stursova M."/>
            <person name="Weitz H."/>
            <person name="Taylor A."/>
            <person name="Grigoriev I.V."/>
            <person name="Nagy L.G."/>
            <person name="Martin F."/>
            <person name="Kauserud H."/>
        </authorList>
    </citation>
    <scope>NUCLEOTIDE SEQUENCE</scope>
    <source>
        <strain evidence="1">9144</strain>
    </source>
</reference>
<protein>
    <submittedName>
        <fullName evidence="1">p-hydroxylaminobenzoate lyase</fullName>
    </submittedName>
</protein>
<accession>A0AAD6YK50</accession>
<dbReference type="Proteomes" id="UP001219525">
    <property type="component" value="Unassembled WGS sequence"/>
</dbReference>
<dbReference type="InterPro" id="IPR032345">
    <property type="entry name" value="PnbB"/>
</dbReference>
<evidence type="ECO:0000313" key="2">
    <source>
        <dbReference type="Proteomes" id="UP001219525"/>
    </source>
</evidence>
<keyword evidence="2" id="KW-1185">Reference proteome</keyword>
<dbReference type="Pfam" id="PF16155">
    <property type="entry name" value="PnbB"/>
    <property type="match status" value="1"/>
</dbReference>
<dbReference type="EMBL" id="JARJCW010000008">
    <property type="protein sequence ID" value="KAJ7221289.1"/>
    <property type="molecule type" value="Genomic_DNA"/>
</dbReference>
<gene>
    <name evidence="1" type="ORF">GGX14DRAFT_532359</name>
</gene>